<name>A0A081NCG8_9GAMM</name>
<dbReference type="AlphaFoldDB" id="A0A081NCG8"/>
<evidence type="ECO:0000313" key="1">
    <source>
        <dbReference type="EMBL" id="KEQ16141.1"/>
    </source>
</evidence>
<gene>
    <name evidence="1" type="ORF">GZ78_23045</name>
</gene>
<sequence>MQALGRIFKCQTGEITEKQSTGSQSNRFFLHQAETVMNEKYFCHSQAHINTGITLTASMKAPPGNLHLF</sequence>
<accession>A0A081NCG8</accession>
<evidence type="ECO:0000313" key="2">
    <source>
        <dbReference type="Proteomes" id="UP000028073"/>
    </source>
</evidence>
<dbReference type="EMBL" id="JOKH01000006">
    <property type="protein sequence ID" value="KEQ16141.1"/>
    <property type="molecule type" value="Genomic_DNA"/>
</dbReference>
<keyword evidence="2" id="KW-1185">Reference proteome</keyword>
<reference evidence="1 2" key="1">
    <citation type="submission" date="2014-06" db="EMBL/GenBank/DDBJ databases">
        <title>Whole Genome Sequences of Three Symbiotic Endozoicomonas Bacteria.</title>
        <authorList>
            <person name="Neave M.J."/>
            <person name="Apprill A."/>
            <person name="Voolstra C.R."/>
        </authorList>
    </citation>
    <scope>NUCLEOTIDE SEQUENCE [LARGE SCALE GENOMIC DNA]</scope>
    <source>
        <strain evidence="1 2">DSM 25634</strain>
    </source>
</reference>
<dbReference type="Proteomes" id="UP000028073">
    <property type="component" value="Unassembled WGS sequence"/>
</dbReference>
<protein>
    <submittedName>
        <fullName evidence="1">Uncharacterized protein</fullName>
    </submittedName>
</protein>
<comment type="caution">
    <text evidence="1">The sequence shown here is derived from an EMBL/GenBank/DDBJ whole genome shotgun (WGS) entry which is preliminary data.</text>
</comment>
<proteinExistence type="predicted"/>
<organism evidence="1 2">
    <name type="scientific">Endozoicomonas numazuensis</name>
    <dbReference type="NCBI Taxonomy" id="1137799"/>
    <lineage>
        <taxon>Bacteria</taxon>
        <taxon>Pseudomonadati</taxon>
        <taxon>Pseudomonadota</taxon>
        <taxon>Gammaproteobacteria</taxon>
        <taxon>Oceanospirillales</taxon>
        <taxon>Endozoicomonadaceae</taxon>
        <taxon>Endozoicomonas</taxon>
    </lineage>
</organism>